<accession>A0ABP8H5V7</accession>
<dbReference type="EMBL" id="BAABFO010000012">
    <property type="protein sequence ID" value="GAA4334835.1"/>
    <property type="molecule type" value="Genomic_DNA"/>
</dbReference>
<evidence type="ECO:0000256" key="5">
    <source>
        <dbReference type="SAM" id="MobiDB-lite"/>
    </source>
</evidence>
<evidence type="ECO:0000259" key="6">
    <source>
        <dbReference type="Pfam" id="PF00588"/>
    </source>
</evidence>
<dbReference type="PANTHER" id="PTHR42786">
    <property type="entry name" value="TRNA/RRNA METHYLTRANSFERASE"/>
    <property type="match status" value="1"/>
</dbReference>
<evidence type="ECO:0000256" key="1">
    <source>
        <dbReference type="ARBA" id="ARBA00007228"/>
    </source>
</evidence>
<dbReference type="Gene3D" id="1.10.8.590">
    <property type="match status" value="1"/>
</dbReference>
<dbReference type="PANTHER" id="PTHR42786:SF2">
    <property type="entry name" value="TRNA (CYTIDINE_URIDINE-2'-O-)-METHYLTRANSFERASE TRMJ"/>
    <property type="match status" value="1"/>
</dbReference>
<comment type="similarity">
    <text evidence="1">Belongs to the class IV-like SAM-binding methyltransferase superfamily. RNA methyltransferase TrmH family.</text>
</comment>
<dbReference type="InterPro" id="IPR029028">
    <property type="entry name" value="Alpha/beta_knot_MTases"/>
</dbReference>
<feature type="compositionally biased region" description="Low complexity" evidence="5">
    <location>
        <begin position="279"/>
        <end position="288"/>
    </location>
</feature>
<feature type="region of interest" description="Disordered" evidence="5">
    <location>
        <begin position="279"/>
        <end position="307"/>
    </location>
</feature>
<proteinExistence type="inferred from homology"/>
<evidence type="ECO:0000256" key="2">
    <source>
        <dbReference type="ARBA" id="ARBA00022603"/>
    </source>
</evidence>
<dbReference type="CDD" id="cd18093">
    <property type="entry name" value="SpoU-like_TrmJ"/>
    <property type="match status" value="1"/>
</dbReference>
<reference evidence="8" key="1">
    <citation type="journal article" date="2019" name="Int. J. Syst. Evol. Microbiol.">
        <title>The Global Catalogue of Microorganisms (GCM) 10K type strain sequencing project: providing services to taxonomists for standard genome sequencing and annotation.</title>
        <authorList>
            <consortium name="The Broad Institute Genomics Platform"/>
            <consortium name="The Broad Institute Genome Sequencing Center for Infectious Disease"/>
            <person name="Wu L."/>
            <person name="Ma J."/>
        </authorList>
    </citation>
    <scope>NUCLEOTIDE SEQUENCE [LARGE SCALE GENOMIC DNA]</scope>
    <source>
        <strain evidence="8">JCM 17666</strain>
    </source>
</reference>
<dbReference type="InterPro" id="IPR029026">
    <property type="entry name" value="tRNA_m1G_MTases_N"/>
</dbReference>
<name>A0ABP8H5V7_9BURK</name>
<dbReference type="SUPFAM" id="SSF75217">
    <property type="entry name" value="alpha/beta knot"/>
    <property type="match status" value="1"/>
</dbReference>
<keyword evidence="8" id="KW-1185">Reference proteome</keyword>
<feature type="domain" description="tRNA/rRNA methyltransferase SpoU type" evidence="6">
    <location>
        <begin position="6"/>
        <end position="172"/>
    </location>
</feature>
<sequence>MLSRVSFVMVEPSHPGNVGSAARALKTMGFSRLVLVAPRDPAVSGHPDAVALASGAADVLAAAVLRETLQEALAPSTLALALTARSRDLGPPSCDMREAAALARDHLFSHAQAGVAGEQPHGGGPQVAVVLGTERSGLTNEHIALCHRICHIPANPAYSSLNVAQALQLAAYELRYALLGPAGHENVRSPGPQGAARDAAAVAGAAGAPLRGEPASGEAVAGLLAHWEQALTAVGFLDPQHPKKLMPRMRHLFARAQLSREETDLLRGVCTAMIATAGRRGAGNASSGDDATGSDENNKNKHDDGRT</sequence>
<evidence type="ECO:0000256" key="4">
    <source>
        <dbReference type="ARBA" id="ARBA00022691"/>
    </source>
</evidence>
<dbReference type="GO" id="GO:0032259">
    <property type="term" value="P:methylation"/>
    <property type="evidence" value="ECO:0007669"/>
    <property type="project" value="UniProtKB-KW"/>
</dbReference>
<keyword evidence="2 7" id="KW-0489">Methyltransferase</keyword>
<protein>
    <submittedName>
        <fullName evidence="7">RNA methyltransferase</fullName>
    </submittedName>
</protein>
<dbReference type="PIRSF" id="PIRSF004808">
    <property type="entry name" value="LasT"/>
    <property type="match status" value="1"/>
</dbReference>
<keyword evidence="4" id="KW-0949">S-adenosyl-L-methionine</keyword>
<dbReference type="InterPro" id="IPR001537">
    <property type="entry name" value="SpoU_MeTrfase"/>
</dbReference>
<feature type="compositionally biased region" description="Basic and acidic residues" evidence="5">
    <location>
        <begin position="296"/>
        <end position="307"/>
    </location>
</feature>
<evidence type="ECO:0000313" key="8">
    <source>
        <dbReference type="Proteomes" id="UP001501671"/>
    </source>
</evidence>
<gene>
    <name evidence="7" type="ORF">GCM10023144_27480</name>
</gene>
<dbReference type="RefSeq" id="WP_345250398.1">
    <property type="nucleotide sequence ID" value="NZ_BAABFO010000012.1"/>
</dbReference>
<organism evidence="7 8">
    <name type="scientific">Pigmentiphaga soli</name>
    <dbReference type="NCBI Taxonomy" id="1007095"/>
    <lineage>
        <taxon>Bacteria</taxon>
        <taxon>Pseudomonadati</taxon>
        <taxon>Pseudomonadota</taxon>
        <taxon>Betaproteobacteria</taxon>
        <taxon>Burkholderiales</taxon>
        <taxon>Alcaligenaceae</taxon>
        <taxon>Pigmentiphaga</taxon>
    </lineage>
</organism>
<dbReference type="Pfam" id="PF00588">
    <property type="entry name" value="SpoU_methylase"/>
    <property type="match status" value="1"/>
</dbReference>
<evidence type="ECO:0000313" key="7">
    <source>
        <dbReference type="EMBL" id="GAA4334835.1"/>
    </source>
</evidence>
<evidence type="ECO:0000256" key="3">
    <source>
        <dbReference type="ARBA" id="ARBA00022679"/>
    </source>
</evidence>
<dbReference type="InterPro" id="IPR004384">
    <property type="entry name" value="RNA_MeTrfase_TrmJ/LasT"/>
</dbReference>
<dbReference type="Gene3D" id="3.40.1280.10">
    <property type="match status" value="1"/>
</dbReference>
<keyword evidence="3" id="KW-0808">Transferase</keyword>
<dbReference type="GO" id="GO:0008168">
    <property type="term" value="F:methyltransferase activity"/>
    <property type="evidence" value="ECO:0007669"/>
    <property type="project" value="UniProtKB-KW"/>
</dbReference>
<comment type="caution">
    <text evidence="7">The sequence shown here is derived from an EMBL/GenBank/DDBJ whole genome shotgun (WGS) entry which is preliminary data.</text>
</comment>
<dbReference type="Proteomes" id="UP001501671">
    <property type="component" value="Unassembled WGS sequence"/>
</dbReference>